<organism evidence="1 2">
    <name type="scientific">Viridothelium virens</name>
    <name type="common">Speckled blister lichen</name>
    <name type="synonym">Trypethelium virens</name>
    <dbReference type="NCBI Taxonomy" id="1048519"/>
    <lineage>
        <taxon>Eukaryota</taxon>
        <taxon>Fungi</taxon>
        <taxon>Dikarya</taxon>
        <taxon>Ascomycota</taxon>
        <taxon>Pezizomycotina</taxon>
        <taxon>Dothideomycetes</taxon>
        <taxon>Dothideomycetes incertae sedis</taxon>
        <taxon>Trypetheliales</taxon>
        <taxon>Trypetheliaceae</taxon>
        <taxon>Viridothelium</taxon>
    </lineage>
</organism>
<accession>A0A6A6H1Z1</accession>
<dbReference type="EMBL" id="ML991820">
    <property type="protein sequence ID" value="KAF2231992.1"/>
    <property type="molecule type" value="Genomic_DNA"/>
</dbReference>
<evidence type="ECO:0000313" key="1">
    <source>
        <dbReference type="EMBL" id="KAF2231992.1"/>
    </source>
</evidence>
<sequence length="151" mass="17024">MLLEHTAQNWISGRLKNGILPIALHQLDQVILNDFSLSLGLLRPLVHNVLLVPTLLKYRQARLHGPSTYMENFRSYQIFVTFLAAPLPRVIINGCLELGEEAQAEHSIPTGIHTPIHTRSKLPVLNKIIHRNRLTTVTICYSKAPSSPPRQ</sequence>
<keyword evidence="2" id="KW-1185">Reference proteome</keyword>
<proteinExistence type="predicted"/>
<gene>
    <name evidence="1" type="ORF">EV356DRAFT_271908</name>
</gene>
<name>A0A6A6H1Z1_VIRVR</name>
<protein>
    <submittedName>
        <fullName evidence="1">Uncharacterized protein</fullName>
    </submittedName>
</protein>
<dbReference type="Proteomes" id="UP000800092">
    <property type="component" value="Unassembled WGS sequence"/>
</dbReference>
<evidence type="ECO:0000313" key="2">
    <source>
        <dbReference type="Proteomes" id="UP000800092"/>
    </source>
</evidence>
<dbReference type="AlphaFoldDB" id="A0A6A6H1Z1"/>
<reference evidence="1" key="1">
    <citation type="journal article" date="2020" name="Stud. Mycol.">
        <title>101 Dothideomycetes genomes: a test case for predicting lifestyles and emergence of pathogens.</title>
        <authorList>
            <person name="Haridas S."/>
            <person name="Albert R."/>
            <person name="Binder M."/>
            <person name="Bloem J."/>
            <person name="Labutti K."/>
            <person name="Salamov A."/>
            <person name="Andreopoulos B."/>
            <person name="Baker S."/>
            <person name="Barry K."/>
            <person name="Bills G."/>
            <person name="Bluhm B."/>
            <person name="Cannon C."/>
            <person name="Castanera R."/>
            <person name="Culley D."/>
            <person name="Daum C."/>
            <person name="Ezra D."/>
            <person name="Gonzalez J."/>
            <person name="Henrissat B."/>
            <person name="Kuo A."/>
            <person name="Liang C."/>
            <person name="Lipzen A."/>
            <person name="Lutzoni F."/>
            <person name="Magnuson J."/>
            <person name="Mondo S."/>
            <person name="Nolan M."/>
            <person name="Ohm R."/>
            <person name="Pangilinan J."/>
            <person name="Park H.-J."/>
            <person name="Ramirez L."/>
            <person name="Alfaro M."/>
            <person name="Sun H."/>
            <person name="Tritt A."/>
            <person name="Yoshinaga Y."/>
            <person name="Zwiers L.-H."/>
            <person name="Turgeon B."/>
            <person name="Goodwin S."/>
            <person name="Spatafora J."/>
            <person name="Crous P."/>
            <person name="Grigoriev I."/>
        </authorList>
    </citation>
    <scope>NUCLEOTIDE SEQUENCE</scope>
    <source>
        <strain evidence="1">Tuck. ex Michener</strain>
    </source>
</reference>